<dbReference type="InterPro" id="IPR016160">
    <property type="entry name" value="Ald_DH_CS_CYS"/>
</dbReference>
<protein>
    <submittedName>
        <fullName evidence="6 7">Aldehyde dehydrogenase, putative</fullName>
        <ecNumber evidence="6">1.2.1.36</ecNumber>
    </submittedName>
</protein>
<dbReference type="EC" id="1.2.1.36" evidence="6"/>
<dbReference type="KEGG" id="phu:Phum_PHUM307790"/>
<dbReference type="FunCoup" id="E0VMC3">
    <property type="interactions" value="968"/>
</dbReference>
<evidence type="ECO:0000256" key="2">
    <source>
        <dbReference type="ARBA" id="ARBA00023002"/>
    </source>
</evidence>
<dbReference type="EMBL" id="AAZO01003572">
    <property type="status" value="NOT_ANNOTATED_CDS"/>
    <property type="molecule type" value="Genomic_DNA"/>
</dbReference>
<dbReference type="InterPro" id="IPR016161">
    <property type="entry name" value="Ald_DH/histidinol_DH"/>
</dbReference>
<reference evidence="6" key="2">
    <citation type="submission" date="2007-04" db="EMBL/GenBank/DDBJ databases">
        <title>The genome of the human body louse.</title>
        <authorList>
            <consortium name="The Human Body Louse Genome Consortium"/>
            <person name="Kirkness E."/>
            <person name="Walenz B."/>
            <person name="Hass B."/>
            <person name="Bruggner R."/>
            <person name="Strausberg R."/>
        </authorList>
    </citation>
    <scope>NUCLEOTIDE SEQUENCE</scope>
    <source>
        <strain evidence="6">USDA</strain>
    </source>
</reference>
<dbReference type="FunFam" id="3.40.309.10:FF:000001">
    <property type="entry name" value="Mitochondrial aldehyde dehydrogenase 2"/>
    <property type="match status" value="1"/>
</dbReference>
<feature type="domain" description="Aldehyde dehydrogenase" evidence="5">
    <location>
        <begin position="44"/>
        <end position="506"/>
    </location>
</feature>
<sequence>MHRAVKFVHVKRRIQNLLYSTAALPKPDTSPKIHCTGIFINNEWMTSKKGKVFKTVNPSNNEVIAEIQEGGVEDINDAVAAAKSAFKLGSPWRTMDASNRGLLLNRLADLMEENKVYLASLETLDNGKPYAMSYNVDVPSAIKVLRYFAGWADKVHGKTIPIDGNFFAYTRHEPVGVCGQIIPWNFPLLMLSWKLGPALATGNTIILKPAEQTPLTALYTAELIKEAGFPPGVVNIVPGFGNAGAALVHHPDVDKIAFTGSTEVGKLIQQGAGASNLKRISLELGGKSPNIVLKDTDLDFAVQNSHFALFFNMGQCCCAGSRTFVENDIYDEFVEMSAERAKKAKVGDPFDIVNEYGPQIDDVQFNKILGYIEKGKKEGAKLVSGGSAIGKRGYFIEPTVFSEVKDNMTIAREEIFGPVQQIIRFNKLEEVIERANNSNYGLAAGVFTKDLDKALYIAQGIRAGTVWVNTYNTISAQAPFGGFKMSGNGRELGEYGLEHYTEVKTVIIKTHEKNS</sequence>
<gene>
    <name evidence="7" type="primary">8239207</name>
    <name evidence="6" type="ORF">Phum_PHUM307790</name>
</gene>
<dbReference type="CTD" id="8239207"/>
<evidence type="ECO:0000256" key="3">
    <source>
        <dbReference type="PROSITE-ProRule" id="PRU10007"/>
    </source>
</evidence>
<dbReference type="RefSeq" id="XP_002427267.1">
    <property type="nucleotide sequence ID" value="XM_002427222.1"/>
</dbReference>
<dbReference type="GeneID" id="8239207"/>
<keyword evidence="8" id="KW-1185">Reference proteome</keyword>
<dbReference type="Proteomes" id="UP000009046">
    <property type="component" value="Unassembled WGS sequence"/>
</dbReference>
<dbReference type="OMA" id="WINLSQA"/>
<keyword evidence="2 4" id="KW-0560">Oxidoreductase</keyword>
<dbReference type="EMBL" id="DS235306">
    <property type="protein sequence ID" value="EEB14529.1"/>
    <property type="molecule type" value="Genomic_DNA"/>
</dbReference>
<dbReference type="InterPro" id="IPR029510">
    <property type="entry name" value="Ald_DH_CS_GLU"/>
</dbReference>
<evidence type="ECO:0000256" key="1">
    <source>
        <dbReference type="ARBA" id="ARBA00009986"/>
    </source>
</evidence>
<evidence type="ECO:0000313" key="6">
    <source>
        <dbReference type="EMBL" id="EEB14529.1"/>
    </source>
</evidence>
<evidence type="ECO:0000256" key="4">
    <source>
        <dbReference type="RuleBase" id="RU003345"/>
    </source>
</evidence>
<dbReference type="InParanoid" id="E0VMC3"/>
<dbReference type="Pfam" id="PF00171">
    <property type="entry name" value="Aldedh"/>
    <property type="match status" value="1"/>
</dbReference>
<dbReference type="FunFam" id="3.40.605.10:FF:000026">
    <property type="entry name" value="Aldehyde dehydrogenase, putative"/>
    <property type="match status" value="1"/>
</dbReference>
<dbReference type="OrthoDB" id="310895at2759"/>
<dbReference type="PANTHER" id="PTHR11699">
    <property type="entry name" value="ALDEHYDE DEHYDROGENASE-RELATED"/>
    <property type="match status" value="1"/>
</dbReference>
<dbReference type="eggNOG" id="KOG2450">
    <property type="taxonomic scope" value="Eukaryota"/>
</dbReference>
<dbReference type="InterPro" id="IPR016163">
    <property type="entry name" value="Ald_DH_C"/>
</dbReference>
<name>E0VMC3_PEDHC</name>
<evidence type="ECO:0000259" key="5">
    <source>
        <dbReference type="Pfam" id="PF00171"/>
    </source>
</evidence>
<reference evidence="7" key="3">
    <citation type="submission" date="2020-05" db="UniProtKB">
        <authorList>
            <consortium name="EnsemblMetazoa"/>
        </authorList>
    </citation>
    <scope>IDENTIFICATION</scope>
    <source>
        <strain evidence="7">USDA</strain>
    </source>
</reference>
<dbReference type="SUPFAM" id="SSF53720">
    <property type="entry name" value="ALDH-like"/>
    <property type="match status" value="1"/>
</dbReference>
<comment type="similarity">
    <text evidence="1 4">Belongs to the aldehyde dehydrogenase family.</text>
</comment>
<dbReference type="InterPro" id="IPR015590">
    <property type="entry name" value="Aldehyde_DH_dom"/>
</dbReference>
<evidence type="ECO:0000313" key="8">
    <source>
        <dbReference type="Proteomes" id="UP000009046"/>
    </source>
</evidence>
<dbReference type="GO" id="GO:0001758">
    <property type="term" value="F:retinal dehydrogenase (NAD+) activity"/>
    <property type="evidence" value="ECO:0007669"/>
    <property type="project" value="UniProtKB-EC"/>
</dbReference>
<dbReference type="VEuPathDB" id="VectorBase:PHUM307790"/>
<dbReference type="PROSITE" id="PS00070">
    <property type="entry name" value="ALDEHYDE_DEHYDR_CYS"/>
    <property type="match status" value="1"/>
</dbReference>
<dbReference type="Gene3D" id="3.40.605.10">
    <property type="entry name" value="Aldehyde Dehydrogenase, Chain A, domain 1"/>
    <property type="match status" value="1"/>
</dbReference>
<proteinExistence type="inferred from homology"/>
<dbReference type="CDD" id="cd07141">
    <property type="entry name" value="ALDH_F1AB_F2_RALDH1"/>
    <property type="match status" value="1"/>
</dbReference>
<dbReference type="EnsemblMetazoa" id="PHUM307790-RA">
    <property type="protein sequence ID" value="PHUM307790-PA"/>
    <property type="gene ID" value="PHUM307790"/>
</dbReference>
<dbReference type="InterPro" id="IPR016162">
    <property type="entry name" value="Ald_DH_N"/>
</dbReference>
<evidence type="ECO:0000313" key="7">
    <source>
        <dbReference type="EnsemblMetazoa" id="PHUM307790-PA"/>
    </source>
</evidence>
<organism>
    <name type="scientific">Pediculus humanus subsp. corporis</name>
    <name type="common">Body louse</name>
    <dbReference type="NCBI Taxonomy" id="121224"/>
    <lineage>
        <taxon>Eukaryota</taxon>
        <taxon>Metazoa</taxon>
        <taxon>Ecdysozoa</taxon>
        <taxon>Arthropoda</taxon>
        <taxon>Hexapoda</taxon>
        <taxon>Insecta</taxon>
        <taxon>Pterygota</taxon>
        <taxon>Neoptera</taxon>
        <taxon>Paraneoptera</taxon>
        <taxon>Psocodea</taxon>
        <taxon>Troctomorpha</taxon>
        <taxon>Phthiraptera</taxon>
        <taxon>Anoplura</taxon>
        <taxon>Pediculidae</taxon>
        <taxon>Pediculus</taxon>
    </lineage>
</organism>
<dbReference type="Gene3D" id="3.40.309.10">
    <property type="entry name" value="Aldehyde Dehydrogenase, Chain A, domain 2"/>
    <property type="match status" value="1"/>
</dbReference>
<dbReference type="FunFam" id="3.40.605.10:FF:000050">
    <property type="entry name" value="Aldehyde dehydrogenase, mitochondrial"/>
    <property type="match status" value="1"/>
</dbReference>
<dbReference type="AlphaFoldDB" id="E0VMC3"/>
<dbReference type="HOGENOM" id="CLU_005391_0_0_1"/>
<dbReference type="STRING" id="121224.E0VMC3"/>
<feature type="active site" evidence="3">
    <location>
        <position position="283"/>
    </location>
</feature>
<reference evidence="6" key="1">
    <citation type="submission" date="2007-04" db="EMBL/GenBank/DDBJ databases">
        <title>Annotation of Pediculus humanus corporis strain USDA.</title>
        <authorList>
            <person name="Kirkness E."/>
            <person name="Hannick L."/>
            <person name="Hass B."/>
            <person name="Bruggner R."/>
            <person name="Lawson D."/>
            <person name="Bidwell S."/>
            <person name="Joardar V."/>
            <person name="Caler E."/>
            <person name="Walenz B."/>
            <person name="Inman J."/>
            <person name="Schobel S."/>
            <person name="Galinsky K."/>
            <person name="Amedeo P."/>
            <person name="Strausberg R."/>
        </authorList>
    </citation>
    <scope>NUCLEOTIDE SEQUENCE</scope>
    <source>
        <strain evidence="6">USDA</strain>
    </source>
</reference>
<dbReference type="PROSITE" id="PS00687">
    <property type="entry name" value="ALDEHYDE_DEHYDR_GLU"/>
    <property type="match status" value="1"/>
</dbReference>
<accession>E0VMC3</accession>